<accession>A0A5E4SWS9</accession>
<proteinExistence type="predicted"/>
<dbReference type="AlphaFoldDB" id="A0A5E4SWS9"/>
<organism evidence="1 2">
    <name type="scientific">Pandoraea communis</name>
    <dbReference type="NCBI Taxonomy" id="2508297"/>
    <lineage>
        <taxon>Bacteria</taxon>
        <taxon>Pseudomonadati</taxon>
        <taxon>Pseudomonadota</taxon>
        <taxon>Betaproteobacteria</taxon>
        <taxon>Burkholderiales</taxon>
        <taxon>Burkholderiaceae</taxon>
        <taxon>Pandoraea</taxon>
    </lineage>
</organism>
<name>A0A5E4SWS9_9BURK</name>
<evidence type="ECO:0000313" key="2">
    <source>
        <dbReference type="Proteomes" id="UP000337189"/>
    </source>
</evidence>
<gene>
    <name evidence="1" type="ORF">PCO31110_00989</name>
</gene>
<evidence type="ECO:0000313" key="1">
    <source>
        <dbReference type="EMBL" id="VVD78259.1"/>
    </source>
</evidence>
<sequence>MLTPGDTSPSYSLKSVHSVQPINIVQTQMMNVEYTDNSHNDIRYHKVTAIETRAREYRHIYDMFMSEETRRRLNLH</sequence>
<protein>
    <submittedName>
        <fullName evidence="1">Uncharacterized protein</fullName>
    </submittedName>
</protein>
<dbReference type="Proteomes" id="UP000337189">
    <property type="component" value="Unassembled WGS sequence"/>
</dbReference>
<dbReference type="EMBL" id="CABPSJ010000001">
    <property type="protein sequence ID" value="VVD78259.1"/>
    <property type="molecule type" value="Genomic_DNA"/>
</dbReference>
<reference evidence="1 2" key="1">
    <citation type="submission" date="2019-08" db="EMBL/GenBank/DDBJ databases">
        <authorList>
            <person name="Peeters C."/>
        </authorList>
    </citation>
    <scope>NUCLEOTIDE SEQUENCE [LARGE SCALE GENOMIC DNA]</scope>
    <source>
        <strain evidence="1 2">LMG 31110</strain>
    </source>
</reference>